<sequence length="269" mass="29434">MANEHSGNDISLEERKFAFDREMQLQRNLLNTRELELKENDARRSRWLNPTVIGLIAAASGLFGNMFVALVSSSNSQRIEQFKAQSNLIVQAVGTGDQKSACRNLISFIRLGLLDDPEGRLGKCETDLNAIPVLPSGSTYTPVLDTPSAVSMAPVVTAVAKDDHYHYEVGFTVPVIQGLLTSNPINLITVYSYKANKSCARSDDREYTSVKGNWKSGDRVTVPIDIPKTYVDDTEHTTFVRYCVGSIQGCVPGPNILLPATPSLPASTK</sequence>
<keyword evidence="1" id="KW-0812">Transmembrane</keyword>
<accession>A0A366F512</accession>
<dbReference type="RefSeq" id="WP_147262808.1">
    <property type="nucleotide sequence ID" value="NZ_QNRK01000021.1"/>
</dbReference>
<organism evidence="2 3">
    <name type="scientific">Roseiarcus fermentans</name>
    <dbReference type="NCBI Taxonomy" id="1473586"/>
    <lineage>
        <taxon>Bacteria</taxon>
        <taxon>Pseudomonadati</taxon>
        <taxon>Pseudomonadota</taxon>
        <taxon>Alphaproteobacteria</taxon>
        <taxon>Hyphomicrobiales</taxon>
        <taxon>Roseiarcaceae</taxon>
        <taxon>Roseiarcus</taxon>
    </lineage>
</organism>
<feature type="transmembrane region" description="Helical" evidence="1">
    <location>
        <begin position="47"/>
        <end position="71"/>
    </location>
</feature>
<dbReference type="Proteomes" id="UP000253529">
    <property type="component" value="Unassembled WGS sequence"/>
</dbReference>
<dbReference type="EMBL" id="QNRK01000021">
    <property type="protein sequence ID" value="RBP09738.1"/>
    <property type="molecule type" value="Genomic_DNA"/>
</dbReference>
<keyword evidence="3" id="KW-1185">Reference proteome</keyword>
<dbReference type="AlphaFoldDB" id="A0A366F512"/>
<evidence type="ECO:0000313" key="2">
    <source>
        <dbReference type="EMBL" id="RBP09738.1"/>
    </source>
</evidence>
<keyword evidence="1" id="KW-1133">Transmembrane helix</keyword>
<comment type="caution">
    <text evidence="2">The sequence shown here is derived from an EMBL/GenBank/DDBJ whole genome shotgun (WGS) entry which is preliminary data.</text>
</comment>
<keyword evidence="1" id="KW-0472">Membrane</keyword>
<evidence type="ECO:0000313" key="3">
    <source>
        <dbReference type="Proteomes" id="UP000253529"/>
    </source>
</evidence>
<dbReference type="OrthoDB" id="9877656at2"/>
<name>A0A366F512_9HYPH</name>
<proteinExistence type="predicted"/>
<evidence type="ECO:0000256" key="1">
    <source>
        <dbReference type="SAM" id="Phobius"/>
    </source>
</evidence>
<gene>
    <name evidence="2" type="ORF">DFR50_12184</name>
</gene>
<reference evidence="2 3" key="1">
    <citation type="submission" date="2018-06" db="EMBL/GenBank/DDBJ databases">
        <title>Genomic Encyclopedia of Type Strains, Phase IV (KMG-IV): sequencing the most valuable type-strain genomes for metagenomic binning, comparative biology and taxonomic classification.</title>
        <authorList>
            <person name="Goeker M."/>
        </authorList>
    </citation>
    <scope>NUCLEOTIDE SEQUENCE [LARGE SCALE GENOMIC DNA]</scope>
    <source>
        <strain evidence="2 3">DSM 24875</strain>
    </source>
</reference>
<protein>
    <submittedName>
        <fullName evidence="2">Uncharacterized protein</fullName>
    </submittedName>
</protein>